<dbReference type="Proteomes" id="UP000708148">
    <property type="component" value="Unassembled WGS sequence"/>
</dbReference>
<comment type="cofactor">
    <cofactor evidence="5">
        <name>FAD</name>
        <dbReference type="ChEBI" id="CHEBI:57692"/>
    </cofactor>
</comment>
<evidence type="ECO:0000313" key="8">
    <source>
        <dbReference type="Proteomes" id="UP000708148"/>
    </source>
</evidence>
<dbReference type="EMBL" id="CAJHUC010000482">
    <property type="protein sequence ID" value="CAD7696465.1"/>
    <property type="molecule type" value="Genomic_DNA"/>
</dbReference>
<dbReference type="InterPro" id="IPR015659">
    <property type="entry name" value="Proline_oxidase"/>
</dbReference>
<dbReference type="AlphaFoldDB" id="A0A8S1INF0"/>
<sequence>MVVRRGGGGLGLLQGEGPAALLLGPAGLRPLGGEAWDGQQAPASVPDFSGADAYRGRGTTELLRGLAVFRACSLRAFVERAEEMYSGARRLLGPRLADEAVRRTFFRHFCAGESSAQLASTLDWLREHGVGGIVNYHTEGGLDGGGEVADHQSAEERRRAVLEHNLGLILESIEMSARAGGHKFIAIKLTSMAQPSLLEKLSEALKAAKGAGGLQGGDVDPHQLLTCHMNAVRSGRRGMDALESWADAPTVREADRLLTSAGRVAEAAAVQGVRVLVDAEQTYLQPAVDYVTAQLQRAHNGTYAVLLNTYQAYLKDSAARLEADLLRCRSGGYTFGGKLVRGAYMVEERRRAEERAVPSPVHDTKRDTDGNYNRCARRLLREIGEGRRAEVVLATHNHDSVNGAVDLMRSMGMAPQATPVYFAQLMGMSDYLTFSLGHSGYKVLKCLPYGPVHELMPFLVRRAQENADVMGGVAKDVEMTWAEIRRRVPALLPHAPGHGWDRVQKA</sequence>
<dbReference type="EC" id="1.5.5.2" evidence="2 5"/>
<evidence type="ECO:0000256" key="2">
    <source>
        <dbReference type="ARBA" id="ARBA00012695"/>
    </source>
</evidence>
<dbReference type="GO" id="GO:0004657">
    <property type="term" value="F:proline dehydrogenase activity"/>
    <property type="evidence" value="ECO:0007669"/>
    <property type="project" value="UniProtKB-EC"/>
</dbReference>
<protein>
    <recommendedName>
        <fullName evidence="2 5">Proline dehydrogenase</fullName>
        <ecNumber evidence="2 5">1.5.5.2</ecNumber>
    </recommendedName>
</protein>
<keyword evidence="8" id="KW-1185">Reference proteome</keyword>
<keyword evidence="3 5" id="KW-0560">Oxidoreductase</keyword>
<dbReference type="Gene3D" id="3.20.20.220">
    <property type="match status" value="1"/>
</dbReference>
<comment type="similarity">
    <text evidence="1 5">Belongs to the proline oxidase family.</text>
</comment>
<evidence type="ECO:0000259" key="6">
    <source>
        <dbReference type="Pfam" id="PF01619"/>
    </source>
</evidence>
<evidence type="ECO:0000256" key="1">
    <source>
        <dbReference type="ARBA" id="ARBA00005869"/>
    </source>
</evidence>
<evidence type="ECO:0000256" key="5">
    <source>
        <dbReference type="RuleBase" id="RU364054"/>
    </source>
</evidence>
<dbReference type="InterPro" id="IPR029041">
    <property type="entry name" value="FAD-linked_oxidoreductase-like"/>
</dbReference>
<accession>A0A8S1INF0</accession>
<dbReference type="PANTHER" id="PTHR13914:SF0">
    <property type="entry name" value="PROLINE DEHYDROGENASE 1, MITOCHONDRIAL"/>
    <property type="match status" value="1"/>
</dbReference>
<dbReference type="InterPro" id="IPR002872">
    <property type="entry name" value="Proline_DH_dom"/>
</dbReference>
<evidence type="ECO:0000313" key="7">
    <source>
        <dbReference type="EMBL" id="CAD7696465.1"/>
    </source>
</evidence>
<dbReference type="Pfam" id="PF01619">
    <property type="entry name" value="Pro_dh"/>
    <property type="match status" value="1"/>
</dbReference>
<dbReference type="GO" id="GO:0071949">
    <property type="term" value="F:FAD binding"/>
    <property type="evidence" value="ECO:0007669"/>
    <property type="project" value="TreeGrafter"/>
</dbReference>
<feature type="domain" description="Proline dehydrogenase" evidence="6">
    <location>
        <begin position="190"/>
        <end position="472"/>
    </location>
</feature>
<comment type="catalytic activity">
    <reaction evidence="5">
        <text>L-proline + a quinone = (S)-1-pyrroline-5-carboxylate + a quinol + H(+)</text>
        <dbReference type="Rhea" id="RHEA:23784"/>
        <dbReference type="ChEBI" id="CHEBI:15378"/>
        <dbReference type="ChEBI" id="CHEBI:17388"/>
        <dbReference type="ChEBI" id="CHEBI:24646"/>
        <dbReference type="ChEBI" id="CHEBI:60039"/>
        <dbReference type="ChEBI" id="CHEBI:132124"/>
        <dbReference type="EC" id="1.5.5.2"/>
    </reaction>
</comment>
<dbReference type="SUPFAM" id="SSF51730">
    <property type="entry name" value="FAD-linked oxidoreductase"/>
    <property type="match status" value="1"/>
</dbReference>
<dbReference type="GO" id="GO:0010133">
    <property type="term" value="P:L-proline catabolic process to L-glutamate"/>
    <property type="evidence" value="ECO:0007669"/>
    <property type="project" value="TreeGrafter"/>
</dbReference>
<gene>
    <name evidence="7" type="ORF">OSTQU699_LOCUS1826</name>
</gene>
<organism evidence="7 8">
    <name type="scientific">Ostreobium quekettii</name>
    <dbReference type="NCBI Taxonomy" id="121088"/>
    <lineage>
        <taxon>Eukaryota</taxon>
        <taxon>Viridiplantae</taxon>
        <taxon>Chlorophyta</taxon>
        <taxon>core chlorophytes</taxon>
        <taxon>Ulvophyceae</taxon>
        <taxon>TCBD clade</taxon>
        <taxon>Bryopsidales</taxon>
        <taxon>Ostreobineae</taxon>
        <taxon>Ostreobiaceae</taxon>
        <taxon>Ostreobium</taxon>
    </lineage>
</organism>
<dbReference type="GO" id="GO:0005739">
    <property type="term" value="C:mitochondrion"/>
    <property type="evidence" value="ECO:0007669"/>
    <property type="project" value="TreeGrafter"/>
</dbReference>
<reference evidence="7" key="1">
    <citation type="submission" date="2020-12" db="EMBL/GenBank/DDBJ databases">
        <authorList>
            <person name="Iha C."/>
        </authorList>
    </citation>
    <scope>NUCLEOTIDE SEQUENCE</scope>
</reference>
<dbReference type="OrthoDB" id="5464at2759"/>
<keyword evidence="4 5" id="KW-0642">Proline metabolism</keyword>
<dbReference type="PANTHER" id="PTHR13914">
    <property type="entry name" value="PROLINE OXIDASE"/>
    <property type="match status" value="1"/>
</dbReference>
<keyword evidence="5" id="KW-0274">FAD</keyword>
<evidence type="ECO:0000256" key="3">
    <source>
        <dbReference type="ARBA" id="ARBA00023002"/>
    </source>
</evidence>
<evidence type="ECO:0000256" key="4">
    <source>
        <dbReference type="ARBA" id="ARBA00023062"/>
    </source>
</evidence>
<proteinExistence type="inferred from homology"/>
<keyword evidence="5" id="KW-0285">Flavoprotein</keyword>
<comment type="caution">
    <text evidence="7">The sequence shown here is derived from an EMBL/GenBank/DDBJ whole genome shotgun (WGS) entry which is preliminary data.</text>
</comment>
<comment type="function">
    <text evidence="5">Converts proline to delta-1-pyrroline-5-carboxylate.</text>
</comment>
<name>A0A8S1INF0_9CHLO</name>